<keyword evidence="2" id="KW-1185">Reference proteome</keyword>
<accession>A0A8X7BG85</accession>
<dbReference type="Proteomes" id="UP000887159">
    <property type="component" value="Unassembled WGS sequence"/>
</dbReference>
<protein>
    <submittedName>
        <fullName evidence="1">Uncharacterized protein</fullName>
    </submittedName>
</protein>
<evidence type="ECO:0000313" key="1">
    <source>
        <dbReference type="EMBL" id="GFY30511.1"/>
    </source>
</evidence>
<sequence>MQVTVRFCSVSPQFRGRTPWERSGASYPLPLPPTLREDLRLDGYLKYPHTAEARAMPSPGFEPRPYRTTVSFTNRIGGTYNMLTKYQTIKFIDFCEVWFLPESVARVAAIVRDHRCHTPRH</sequence>
<reference evidence="1" key="1">
    <citation type="submission" date="2020-08" db="EMBL/GenBank/DDBJ databases">
        <title>Multicomponent nature underlies the extraordinary mechanical properties of spider dragline silk.</title>
        <authorList>
            <person name="Kono N."/>
            <person name="Nakamura H."/>
            <person name="Mori M."/>
            <person name="Yoshida Y."/>
            <person name="Ohtoshi R."/>
            <person name="Malay A.D."/>
            <person name="Moran D.A.P."/>
            <person name="Tomita M."/>
            <person name="Numata K."/>
            <person name="Arakawa K."/>
        </authorList>
    </citation>
    <scope>NUCLEOTIDE SEQUENCE</scope>
</reference>
<evidence type="ECO:0000313" key="2">
    <source>
        <dbReference type="Proteomes" id="UP000887159"/>
    </source>
</evidence>
<gene>
    <name evidence="1" type="ORF">TNCV_3522741</name>
</gene>
<dbReference type="EMBL" id="BMAU01021393">
    <property type="protein sequence ID" value="GFY30511.1"/>
    <property type="molecule type" value="Genomic_DNA"/>
</dbReference>
<comment type="caution">
    <text evidence="1">The sequence shown here is derived from an EMBL/GenBank/DDBJ whole genome shotgun (WGS) entry which is preliminary data.</text>
</comment>
<proteinExistence type="predicted"/>
<dbReference type="AlphaFoldDB" id="A0A8X7BG85"/>
<organism evidence="1 2">
    <name type="scientific">Trichonephila clavipes</name>
    <name type="common">Golden silk orbweaver</name>
    <name type="synonym">Nephila clavipes</name>
    <dbReference type="NCBI Taxonomy" id="2585209"/>
    <lineage>
        <taxon>Eukaryota</taxon>
        <taxon>Metazoa</taxon>
        <taxon>Ecdysozoa</taxon>
        <taxon>Arthropoda</taxon>
        <taxon>Chelicerata</taxon>
        <taxon>Arachnida</taxon>
        <taxon>Araneae</taxon>
        <taxon>Araneomorphae</taxon>
        <taxon>Entelegynae</taxon>
        <taxon>Araneoidea</taxon>
        <taxon>Nephilidae</taxon>
        <taxon>Trichonephila</taxon>
    </lineage>
</organism>
<name>A0A8X7BG85_TRICX</name>